<proteinExistence type="predicted"/>
<dbReference type="Proteomes" id="UP000584670">
    <property type="component" value="Unassembled WGS sequence"/>
</dbReference>
<evidence type="ECO:0000313" key="3">
    <source>
        <dbReference type="Proteomes" id="UP000584670"/>
    </source>
</evidence>
<protein>
    <recommendedName>
        <fullName evidence="4">Big-1 domain-containing protein</fullName>
    </recommendedName>
</protein>
<keyword evidence="3" id="KW-1185">Reference proteome</keyword>
<accession>A0A7X1MCS6</accession>
<organism evidence="2 3">
    <name type="scientific">Streptomyces cupreus</name>
    <dbReference type="NCBI Taxonomy" id="2759956"/>
    <lineage>
        <taxon>Bacteria</taxon>
        <taxon>Bacillati</taxon>
        <taxon>Actinomycetota</taxon>
        <taxon>Actinomycetes</taxon>
        <taxon>Kitasatosporales</taxon>
        <taxon>Streptomycetaceae</taxon>
        <taxon>Streptomyces</taxon>
    </lineage>
</organism>
<sequence>MSKRKWTTVALVSVPLAPLLYFGTVQSASAAASCTPTAPTVTNPTPNSTRIVAGVTCSGATEDVGVAVEVKDAVGNPFVVAASTTDVSANGSAQQVVQVPVAVSKVCVTVTAGGDPQTHCVP</sequence>
<dbReference type="PROSITE" id="PS51257">
    <property type="entry name" value="PROKAR_LIPOPROTEIN"/>
    <property type="match status" value="1"/>
</dbReference>
<evidence type="ECO:0000256" key="1">
    <source>
        <dbReference type="SAM" id="SignalP"/>
    </source>
</evidence>
<feature type="chain" id="PRO_5031339681" description="Big-1 domain-containing protein" evidence="1">
    <location>
        <begin position="31"/>
        <end position="122"/>
    </location>
</feature>
<gene>
    <name evidence="2" type="ORF">H4N64_32650</name>
</gene>
<evidence type="ECO:0000313" key="2">
    <source>
        <dbReference type="EMBL" id="MBC2906216.1"/>
    </source>
</evidence>
<keyword evidence="1" id="KW-0732">Signal</keyword>
<reference evidence="2 3" key="1">
    <citation type="submission" date="2020-08" db="EMBL/GenBank/DDBJ databases">
        <title>Streptomyces sp. PSKA01 genome sequencing and assembly.</title>
        <authorList>
            <person name="Mandal S."/>
            <person name="Maiti P.K."/>
            <person name="Das P."/>
        </authorList>
    </citation>
    <scope>NUCLEOTIDE SEQUENCE [LARGE SCALE GENOMIC DNA]</scope>
    <source>
        <strain evidence="2 3">PSKA01</strain>
    </source>
</reference>
<evidence type="ECO:0008006" key="4">
    <source>
        <dbReference type="Google" id="ProtNLM"/>
    </source>
</evidence>
<feature type="signal peptide" evidence="1">
    <location>
        <begin position="1"/>
        <end position="30"/>
    </location>
</feature>
<dbReference type="RefSeq" id="WP_186286095.1">
    <property type="nucleotide sequence ID" value="NZ_JACMSF010000047.1"/>
</dbReference>
<dbReference type="AlphaFoldDB" id="A0A7X1MCS6"/>
<dbReference type="EMBL" id="JACMSF010000047">
    <property type="protein sequence ID" value="MBC2906216.1"/>
    <property type="molecule type" value="Genomic_DNA"/>
</dbReference>
<comment type="caution">
    <text evidence="2">The sequence shown here is derived from an EMBL/GenBank/DDBJ whole genome shotgun (WGS) entry which is preliminary data.</text>
</comment>
<name>A0A7X1MCS6_9ACTN</name>